<keyword evidence="2" id="KW-0229">DNA integration</keyword>
<dbReference type="Proteomes" id="UP000051913">
    <property type="component" value="Unassembled WGS sequence"/>
</dbReference>
<evidence type="ECO:0000256" key="4">
    <source>
        <dbReference type="ARBA" id="ARBA00023172"/>
    </source>
</evidence>
<dbReference type="InterPro" id="IPR046668">
    <property type="entry name" value="DUF6538"/>
</dbReference>
<sequence length="575" mass="65684">MLPQCSHITKKRGVFYYRRRIPNTHTGEIVLSLRTRVFRVAECLADGLDQEFRRLIQGVTTDDKTDLPTILRTYLKQRLDHDMWRRADTPHAPMFGSPVPGKSHASVDLEWIEHELAVARGELAARAYNQQRPLIDEVMEAHKVPEQYRNALAHGILQANVEMWETVRRRTLGEFTPIREAPLRADVRSAAAVEAPTGATLTEVLPAFLDYAQKDKGWRGQTLAQNKASYRMFEQCCGDKPVAAYVKTDLTKFYDLLRALPQLYSKSKEWAGLTLEQIAEQTKGQDIQRLTMTTVKRHFSALGVFFAYLKRRGEYPGENPAYGFEFPTKGRARHGRDMWEGEPLARLFASPVWTGCLSKDRRSRPGSLIIRDDKFWLPLLGLYHGNRLEEFAQLHRSDVRYEDGIWYMDINAEDQKQLKNEQSKRRVPVHPYVQGLGFIEYVKSVAPEPGDRIFPRLRPGGPDKKFGYFFTKWWTQYRKNIGVYNKKLDYHSFRGGVTTKLSAANISLDVRNELLGHEGQSIDQQNYLKGLPLRMLADAIACVNWPEVQIARVAPGRNLKDSSCPAASSGSSDVA</sequence>
<keyword evidence="8" id="KW-1185">Reference proteome</keyword>
<dbReference type="CDD" id="cd01184">
    <property type="entry name" value="INT_C_like_1"/>
    <property type="match status" value="1"/>
</dbReference>
<dbReference type="InterPro" id="IPR010998">
    <property type="entry name" value="Integrase_recombinase_N"/>
</dbReference>
<dbReference type="AlphaFoldDB" id="A0A0R3MA54"/>
<gene>
    <name evidence="7" type="ORF">CP49_23550</name>
</gene>
<evidence type="ECO:0000256" key="3">
    <source>
        <dbReference type="ARBA" id="ARBA00023125"/>
    </source>
</evidence>
<dbReference type="PANTHER" id="PTHR30349:SF41">
    <property type="entry name" value="INTEGRASE_RECOMBINASE PROTEIN MJ0367-RELATED"/>
    <property type="match status" value="1"/>
</dbReference>
<dbReference type="GO" id="GO:0015074">
    <property type="term" value="P:DNA integration"/>
    <property type="evidence" value="ECO:0007669"/>
    <property type="project" value="UniProtKB-KW"/>
</dbReference>
<dbReference type="EMBL" id="LLXX01000001">
    <property type="protein sequence ID" value="KRR14991.1"/>
    <property type="molecule type" value="Genomic_DNA"/>
</dbReference>
<dbReference type="PANTHER" id="PTHR30349">
    <property type="entry name" value="PHAGE INTEGRASE-RELATED"/>
    <property type="match status" value="1"/>
</dbReference>
<evidence type="ECO:0000313" key="8">
    <source>
        <dbReference type="Proteomes" id="UP000051913"/>
    </source>
</evidence>
<dbReference type="RefSeq" id="WP_057848291.1">
    <property type="nucleotide sequence ID" value="NZ_LLXX01000001.1"/>
</dbReference>
<dbReference type="GO" id="GO:0006310">
    <property type="term" value="P:DNA recombination"/>
    <property type="evidence" value="ECO:0007669"/>
    <property type="project" value="UniProtKB-KW"/>
</dbReference>
<dbReference type="InterPro" id="IPR050090">
    <property type="entry name" value="Tyrosine_recombinase_XerCD"/>
</dbReference>
<dbReference type="Pfam" id="PF20172">
    <property type="entry name" value="DUF6538"/>
    <property type="match status" value="1"/>
</dbReference>
<evidence type="ECO:0000313" key="7">
    <source>
        <dbReference type="EMBL" id="KRR14991.1"/>
    </source>
</evidence>
<dbReference type="Gene3D" id="1.10.443.10">
    <property type="entry name" value="Intergrase catalytic core"/>
    <property type="match status" value="1"/>
</dbReference>
<protein>
    <submittedName>
        <fullName evidence="7">Uncharacterized protein</fullName>
    </submittedName>
</protein>
<keyword evidence="3" id="KW-0238">DNA-binding</keyword>
<organism evidence="7 8">
    <name type="scientific">Bradyrhizobium valentinum</name>
    <dbReference type="NCBI Taxonomy" id="1518501"/>
    <lineage>
        <taxon>Bacteria</taxon>
        <taxon>Pseudomonadati</taxon>
        <taxon>Pseudomonadota</taxon>
        <taxon>Alphaproteobacteria</taxon>
        <taxon>Hyphomicrobiales</taxon>
        <taxon>Nitrobacteraceae</taxon>
        <taxon>Bradyrhizobium</taxon>
    </lineage>
</organism>
<feature type="domain" description="DUF6538" evidence="6">
    <location>
        <begin position="7"/>
        <end position="57"/>
    </location>
</feature>
<dbReference type="Gene3D" id="1.10.150.130">
    <property type="match status" value="1"/>
</dbReference>
<dbReference type="InterPro" id="IPR013762">
    <property type="entry name" value="Integrase-like_cat_sf"/>
</dbReference>
<keyword evidence="4" id="KW-0233">DNA recombination</keyword>
<dbReference type="SUPFAM" id="SSF56349">
    <property type="entry name" value="DNA breaking-rejoining enzymes"/>
    <property type="match status" value="1"/>
</dbReference>
<proteinExistence type="inferred from homology"/>
<comment type="caution">
    <text evidence="7">The sequence shown here is derived from an EMBL/GenBank/DDBJ whole genome shotgun (WGS) entry which is preliminary data.</text>
</comment>
<dbReference type="Pfam" id="PF00589">
    <property type="entry name" value="Phage_integrase"/>
    <property type="match status" value="1"/>
</dbReference>
<dbReference type="GO" id="GO:0003677">
    <property type="term" value="F:DNA binding"/>
    <property type="evidence" value="ECO:0007669"/>
    <property type="project" value="UniProtKB-KW"/>
</dbReference>
<evidence type="ECO:0000259" key="6">
    <source>
        <dbReference type="Pfam" id="PF20172"/>
    </source>
</evidence>
<comment type="similarity">
    <text evidence="1">Belongs to the 'phage' integrase family.</text>
</comment>
<evidence type="ECO:0000259" key="5">
    <source>
        <dbReference type="Pfam" id="PF00589"/>
    </source>
</evidence>
<evidence type="ECO:0000256" key="2">
    <source>
        <dbReference type="ARBA" id="ARBA00022908"/>
    </source>
</evidence>
<name>A0A0R3MA54_9BRAD</name>
<dbReference type="InterPro" id="IPR002104">
    <property type="entry name" value="Integrase_catalytic"/>
</dbReference>
<feature type="domain" description="Tyr recombinase" evidence="5">
    <location>
        <begin position="380"/>
        <end position="528"/>
    </location>
</feature>
<dbReference type="InterPro" id="IPR011010">
    <property type="entry name" value="DNA_brk_join_enz"/>
</dbReference>
<accession>A0A0R3MA54</accession>
<evidence type="ECO:0000256" key="1">
    <source>
        <dbReference type="ARBA" id="ARBA00008857"/>
    </source>
</evidence>
<reference evidence="7 8" key="1">
    <citation type="submission" date="2014-03" db="EMBL/GenBank/DDBJ databases">
        <title>Bradyrhizobium valentinum sp. nov., isolated from effective nodules of Lupinus mariae-josephae, a lupine endemic of basic-lime soils in Eastern Spain.</title>
        <authorList>
            <person name="Duran D."/>
            <person name="Rey L."/>
            <person name="Navarro A."/>
            <person name="Busquets A."/>
            <person name="Imperial J."/>
            <person name="Ruiz-Argueso T."/>
        </authorList>
    </citation>
    <scope>NUCLEOTIDE SEQUENCE [LARGE SCALE GENOMIC DNA]</scope>
    <source>
        <strain evidence="7 8">LmjM3</strain>
    </source>
</reference>